<evidence type="ECO:0000256" key="4">
    <source>
        <dbReference type="ARBA" id="ARBA00012622"/>
    </source>
</evidence>
<evidence type="ECO:0000256" key="6">
    <source>
        <dbReference type="ARBA" id="ARBA00022485"/>
    </source>
</evidence>
<evidence type="ECO:0000256" key="2">
    <source>
        <dbReference type="ARBA" id="ARBA00004691"/>
    </source>
</evidence>
<reference evidence="18 19" key="1">
    <citation type="submission" date="2017-09" db="EMBL/GenBank/DDBJ databases">
        <title>Depth-based differentiation of microbial function through sediment-hosted aquifers and enrichment of novel symbionts in the deep terrestrial subsurface.</title>
        <authorList>
            <person name="Probst A.J."/>
            <person name="Ladd B."/>
            <person name="Jarett J.K."/>
            <person name="Geller-Mcgrath D.E."/>
            <person name="Sieber C.M."/>
            <person name="Emerson J.B."/>
            <person name="Anantharaman K."/>
            <person name="Thomas B.C."/>
            <person name="Malmstrom R."/>
            <person name="Stieglmeier M."/>
            <person name="Klingl A."/>
            <person name="Woyke T."/>
            <person name="Ryan C.M."/>
            <person name="Banfield J.F."/>
        </authorList>
    </citation>
    <scope>NUCLEOTIDE SEQUENCE [LARGE SCALE GENOMIC DNA]</scope>
    <source>
        <strain evidence="18">CG11_big_fil_rev_8_21_14_0_20_42_13</strain>
    </source>
</reference>
<evidence type="ECO:0000256" key="11">
    <source>
        <dbReference type="ARBA" id="ARBA00023004"/>
    </source>
</evidence>
<dbReference type="Gene3D" id="3.40.50.620">
    <property type="entry name" value="HUPs"/>
    <property type="match status" value="1"/>
</dbReference>
<dbReference type="InterPro" id="IPR014729">
    <property type="entry name" value="Rossmann-like_a/b/a_fold"/>
</dbReference>
<evidence type="ECO:0000256" key="12">
    <source>
        <dbReference type="ARBA" id="ARBA00023014"/>
    </source>
</evidence>
<protein>
    <recommendedName>
        <fullName evidence="5 17">Epoxyqueuosine reductase QueH</fullName>
        <ecNumber evidence="4 17">1.17.99.6</ecNumber>
    </recommendedName>
    <alternativeName>
        <fullName evidence="15 17">Queuosine biosynthesis protein QueH</fullName>
    </alternativeName>
</protein>
<dbReference type="InterPro" id="IPR003828">
    <property type="entry name" value="QueH"/>
</dbReference>
<comment type="catalytic activity">
    <reaction evidence="16 17">
        <text>epoxyqueuosine(34) in tRNA + AH2 = queuosine(34) in tRNA + A + H2O</text>
        <dbReference type="Rhea" id="RHEA:32159"/>
        <dbReference type="Rhea" id="RHEA-COMP:18571"/>
        <dbReference type="Rhea" id="RHEA-COMP:18582"/>
        <dbReference type="ChEBI" id="CHEBI:13193"/>
        <dbReference type="ChEBI" id="CHEBI:15377"/>
        <dbReference type="ChEBI" id="CHEBI:17499"/>
        <dbReference type="ChEBI" id="CHEBI:194431"/>
        <dbReference type="ChEBI" id="CHEBI:194443"/>
        <dbReference type="EC" id="1.17.99.6"/>
    </reaction>
</comment>
<dbReference type="GO" id="GO:0052693">
    <property type="term" value="F:epoxyqueuosine reductase activity"/>
    <property type="evidence" value="ECO:0007669"/>
    <property type="project" value="UniProtKB-UniRule"/>
</dbReference>
<evidence type="ECO:0000256" key="16">
    <source>
        <dbReference type="ARBA" id="ARBA00047415"/>
    </source>
</evidence>
<dbReference type="SUPFAM" id="SSF52402">
    <property type="entry name" value="Adenine nucleotide alpha hydrolases-like"/>
    <property type="match status" value="1"/>
</dbReference>
<feature type="binding site" evidence="17">
    <location>
        <position position="87"/>
    </location>
    <ligand>
        <name>[4Fe-4S] cluster</name>
        <dbReference type="ChEBI" id="CHEBI:49883"/>
    </ligand>
</feature>
<organism evidence="18 19">
    <name type="scientific">Candidatus Ghiorseimicrobium undicola</name>
    <dbReference type="NCBI Taxonomy" id="1974746"/>
    <lineage>
        <taxon>Bacteria</taxon>
        <taxon>Pseudomonadati</taxon>
        <taxon>Candidatus Omnitrophota</taxon>
        <taxon>Candidatus Ghiorseimicrobium</taxon>
    </lineage>
</organism>
<keyword evidence="10 17" id="KW-0560">Oxidoreductase</keyword>
<accession>A0A2H0LWZ1</accession>
<sequence length="176" mass="20553">MRLLLHTCCAPCLIFPLGELRKKGVKVESFFYNPNIYPYDEHERRLNTLKDFSKQAGVDLVVHKNDCANYLNLIAKDSEKPLRCKICWKMRLKEAACFARENNFDAFSTTLLVSPYQDQGLLKVIGEETADEIDIEFLFQDFRPGFKYAQEEAKKLNLYRQKYCGCIYSGAERKKR</sequence>
<dbReference type="GO" id="GO:0046872">
    <property type="term" value="F:metal ion binding"/>
    <property type="evidence" value="ECO:0007669"/>
    <property type="project" value="UniProtKB-KW"/>
</dbReference>
<dbReference type="Proteomes" id="UP000229641">
    <property type="component" value="Unassembled WGS sequence"/>
</dbReference>
<keyword evidence="13 17" id="KW-1015">Disulfide bond</keyword>
<keyword evidence="9 17" id="KW-0671">Queuosine biosynthesis</keyword>
<comment type="caution">
    <text evidence="18">The sequence shown here is derived from an EMBL/GenBank/DDBJ whole genome shotgun (WGS) entry which is preliminary data.</text>
</comment>
<dbReference type="GO" id="GO:0051539">
    <property type="term" value="F:4 iron, 4 sulfur cluster binding"/>
    <property type="evidence" value="ECO:0007669"/>
    <property type="project" value="UniProtKB-UniRule"/>
</dbReference>
<evidence type="ECO:0000256" key="7">
    <source>
        <dbReference type="ARBA" id="ARBA00022694"/>
    </source>
</evidence>
<evidence type="ECO:0000256" key="14">
    <source>
        <dbReference type="ARBA" id="ARBA00023284"/>
    </source>
</evidence>
<feature type="disulfide bond" description="Redox-active" evidence="17">
    <location>
        <begin position="164"/>
        <end position="166"/>
    </location>
</feature>
<comment type="pathway">
    <text evidence="2 17">tRNA modification; tRNA-queuosine biosynthesis.</text>
</comment>
<comment type="function">
    <text evidence="1 17">Catalyzes the conversion of epoxyqueuosine (oQ) to queuosine (Q), which is a hypermodified base found in the wobble positions of tRNA(Asp), tRNA(Asn), tRNA(His) and tRNA(Tyr).</text>
</comment>
<evidence type="ECO:0000313" key="19">
    <source>
        <dbReference type="Proteomes" id="UP000229641"/>
    </source>
</evidence>
<dbReference type="Pfam" id="PF02677">
    <property type="entry name" value="QueH"/>
    <property type="match status" value="1"/>
</dbReference>
<keyword evidence="14 17" id="KW-0676">Redox-active center</keyword>
<dbReference type="GO" id="GO:0008616">
    <property type="term" value="P:tRNA queuosine(34) biosynthetic process"/>
    <property type="evidence" value="ECO:0007669"/>
    <property type="project" value="UniProtKB-UniRule"/>
</dbReference>
<dbReference type="EMBL" id="PCWA01000084">
    <property type="protein sequence ID" value="PIQ88882.1"/>
    <property type="molecule type" value="Genomic_DNA"/>
</dbReference>
<evidence type="ECO:0000256" key="9">
    <source>
        <dbReference type="ARBA" id="ARBA00022785"/>
    </source>
</evidence>
<gene>
    <name evidence="17" type="primary">queH</name>
    <name evidence="18" type="ORF">COV72_06290</name>
</gene>
<dbReference type="AlphaFoldDB" id="A0A2H0LWZ1"/>
<proteinExistence type="inferred from homology"/>
<keyword evidence="7 17" id="KW-0819">tRNA processing</keyword>
<evidence type="ECO:0000256" key="3">
    <source>
        <dbReference type="ARBA" id="ARBA00008207"/>
    </source>
</evidence>
<evidence type="ECO:0000256" key="5">
    <source>
        <dbReference type="ARBA" id="ARBA00016895"/>
    </source>
</evidence>
<feature type="binding site" evidence="17">
    <location>
        <position position="9"/>
    </location>
    <ligand>
        <name>[4Fe-4S] cluster</name>
        <dbReference type="ChEBI" id="CHEBI:49883"/>
    </ligand>
</feature>
<feature type="binding site" evidence="17">
    <location>
        <position position="8"/>
    </location>
    <ligand>
        <name>[4Fe-4S] cluster</name>
        <dbReference type="ChEBI" id="CHEBI:49883"/>
    </ligand>
</feature>
<dbReference type="HAMAP" id="MF_02089">
    <property type="entry name" value="QueH"/>
    <property type="match status" value="1"/>
</dbReference>
<evidence type="ECO:0000256" key="15">
    <source>
        <dbReference type="ARBA" id="ARBA00031446"/>
    </source>
</evidence>
<evidence type="ECO:0000313" key="18">
    <source>
        <dbReference type="EMBL" id="PIQ88882.1"/>
    </source>
</evidence>
<dbReference type="PANTHER" id="PTHR36701:SF1">
    <property type="entry name" value="EPOXYQUEUOSINE REDUCTASE QUEH"/>
    <property type="match status" value="1"/>
</dbReference>
<dbReference type="EC" id="1.17.99.6" evidence="4 17"/>
<name>A0A2H0LWZ1_9BACT</name>
<dbReference type="PANTHER" id="PTHR36701">
    <property type="entry name" value="EPOXYQUEUOSINE REDUCTASE QUEH"/>
    <property type="match status" value="1"/>
</dbReference>
<keyword evidence="11 17" id="KW-0408">Iron</keyword>
<evidence type="ECO:0000256" key="8">
    <source>
        <dbReference type="ARBA" id="ARBA00022723"/>
    </source>
</evidence>
<evidence type="ECO:0000256" key="1">
    <source>
        <dbReference type="ARBA" id="ARBA00002268"/>
    </source>
</evidence>
<evidence type="ECO:0000256" key="17">
    <source>
        <dbReference type="HAMAP-Rule" id="MF_02089"/>
    </source>
</evidence>
<comment type="similarity">
    <text evidence="3 17">Belongs to the QueH family.</text>
</comment>
<keyword evidence="8 17" id="KW-0479">Metal-binding</keyword>
<keyword evidence="12 17" id="KW-0411">Iron-sulfur</keyword>
<feature type="binding site" evidence="17">
    <location>
        <position position="84"/>
    </location>
    <ligand>
        <name>[4Fe-4S] cluster</name>
        <dbReference type="ChEBI" id="CHEBI:49883"/>
    </ligand>
</feature>
<evidence type="ECO:0000256" key="10">
    <source>
        <dbReference type="ARBA" id="ARBA00023002"/>
    </source>
</evidence>
<dbReference type="UniPathway" id="UPA00392"/>
<evidence type="ECO:0000256" key="13">
    <source>
        <dbReference type="ARBA" id="ARBA00023157"/>
    </source>
</evidence>
<keyword evidence="6 17" id="KW-0004">4Fe-4S</keyword>